<sequence>MVDRSDVSTVQKWTPSVPPLRRHQQRAVVTSIESDTAPLKTTPFIDFTRFSTLSRAKRVIVIILIFLKKLVKTISTSRMNAIMKKVIVLQEIPEDLTAVNGSHIRAARRALI</sequence>
<accession>A0A7I4Y5M3</accession>
<dbReference type="WBParaSite" id="HCON_00048120-00001">
    <property type="protein sequence ID" value="HCON_00048120-00001"/>
    <property type="gene ID" value="HCON_00048120"/>
</dbReference>
<organism evidence="1 2">
    <name type="scientific">Haemonchus contortus</name>
    <name type="common">Barber pole worm</name>
    <dbReference type="NCBI Taxonomy" id="6289"/>
    <lineage>
        <taxon>Eukaryota</taxon>
        <taxon>Metazoa</taxon>
        <taxon>Ecdysozoa</taxon>
        <taxon>Nematoda</taxon>
        <taxon>Chromadorea</taxon>
        <taxon>Rhabditida</taxon>
        <taxon>Rhabditina</taxon>
        <taxon>Rhabditomorpha</taxon>
        <taxon>Strongyloidea</taxon>
        <taxon>Trichostrongylidae</taxon>
        <taxon>Haemonchus</taxon>
    </lineage>
</organism>
<evidence type="ECO:0000313" key="1">
    <source>
        <dbReference type="Proteomes" id="UP000025227"/>
    </source>
</evidence>
<protein>
    <submittedName>
        <fullName evidence="2">Uncharacterized protein</fullName>
    </submittedName>
</protein>
<proteinExistence type="predicted"/>
<dbReference type="AlphaFoldDB" id="A0A7I4Y5M3"/>
<keyword evidence="1" id="KW-1185">Reference proteome</keyword>
<evidence type="ECO:0000313" key="2">
    <source>
        <dbReference type="WBParaSite" id="HCON_00048120-00001"/>
    </source>
</evidence>
<reference evidence="2" key="1">
    <citation type="submission" date="2020-12" db="UniProtKB">
        <authorList>
            <consortium name="WormBaseParasite"/>
        </authorList>
    </citation>
    <scope>IDENTIFICATION</scope>
    <source>
        <strain evidence="2">MHco3</strain>
    </source>
</reference>
<dbReference type="Proteomes" id="UP000025227">
    <property type="component" value="Unplaced"/>
</dbReference>
<name>A0A7I4Y5M3_HAECO</name>